<keyword evidence="6" id="KW-0863">Zinc-finger</keyword>
<evidence type="ECO:0000256" key="10">
    <source>
        <dbReference type="ARBA" id="ARBA00023163"/>
    </source>
</evidence>
<evidence type="ECO:0000313" key="12">
    <source>
        <dbReference type="EMBL" id="CAD7230898.1"/>
    </source>
</evidence>
<dbReference type="PANTHER" id="PTHR14196:SF12">
    <property type="entry name" value="ZINC FINGER PROTEIN 208-LIKE"/>
    <property type="match status" value="1"/>
</dbReference>
<protein>
    <submittedName>
        <fullName evidence="12">Uncharacterized protein</fullName>
    </submittedName>
</protein>
<dbReference type="Gene3D" id="3.30.160.60">
    <property type="entry name" value="Classic Zinc Finger"/>
    <property type="match status" value="2"/>
</dbReference>
<keyword evidence="10" id="KW-0804">Transcription</keyword>
<dbReference type="InterPro" id="IPR036236">
    <property type="entry name" value="Znf_C2H2_sf"/>
</dbReference>
<organism evidence="12">
    <name type="scientific">Cyprideis torosa</name>
    <dbReference type="NCBI Taxonomy" id="163714"/>
    <lineage>
        <taxon>Eukaryota</taxon>
        <taxon>Metazoa</taxon>
        <taxon>Ecdysozoa</taxon>
        <taxon>Arthropoda</taxon>
        <taxon>Crustacea</taxon>
        <taxon>Oligostraca</taxon>
        <taxon>Ostracoda</taxon>
        <taxon>Podocopa</taxon>
        <taxon>Podocopida</taxon>
        <taxon>Cytherocopina</taxon>
        <taxon>Cytheroidea</taxon>
        <taxon>Cytherideidae</taxon>
        <taxon>Cyprideis</taxon>
    </lineage>
</organism>
<evidence type="ECO:0000256" key="5">
    <source>
        <dbReference type="ARBA" id="ARBA00022737"/>
    </source>
</evidence>
<keyword evidence="9" id="KW-0238">DNA-binding</keyword>
<keyword evidence="7" id="KW-0862">Zinc</keyword>
<dbReference type="InterPro" id="IPR013087">
    <property type="entry name" value="Znf_C2H2_type"/>
</dbReference>
<dbReference type="PROSITE" id="PS00028">
    <property type="entry name" value="ZINC_FINGER_C2H2_1"/>
    <property type="match status" value="2"/>
</dbReference>
<gene>
    <name evidence="12" type="ORF">CTOB1V02_LOCUS8754</name>
</gene>
<dbReference type="SMART" id="SM00355">
    <property type="entry name" value="ZnF_C2H2"/>
    <property type="match status" value="2"/>
</dbReference>
<dbReference type="PROSITE" id="PS50157">
    <property type="entry name" value="ZINC_FINGER_C2H2_2"/>
    <property type="match status" value="2"/>
</dbReference>
<evidence type="ECO:0000256" key="8">
    <source>
        <dbReference type="ARBA" id="ARBA00023015"/>
    </source>
</evidence>
<sequence>MESESQKESSALEGQSLDEVFHFTKVEDSEVSCDPNDFSGSTEAIKLEDSEASCDSNDFPGSREVMPLQDVLPGSMESNKQTCDVPDQIEVREDDGRVKKGKNSAGFCQQKKLFTCAVCGKSLSSKQNLQFHELTHTGEKPFACRICGKSFKRSSNLSAHKLTHTGEKPFACRILGFVEKDFKASPDFAITKRSTVKGISPFVVFDRVEQSPFPTFIE</sequence>
<keyword evidence="8" id="KW-0805">Transcription regulation</keyword>
<comment type="subcellular location">
    <subcellularLocation>
        <location evidence="2">Nucleus</location>
    </subcellularLocation>
</comment>
<dbReference type="InterPro" id="IPR050717">
    <property type="entry name" value="C2H2-ZF_Transcription_Reg"/>
</dbReference>
<evidence type="ECO:0000256" key="6">
    <source>
        <dbReference type="ARBA" id="ARBA00022771"/>
    </source>
</evidence>
<dbReference type="GO" id="GO:0000977">
    <property type="term" value="F:RNA polymerase II transcription regulatory region sequence-specific DNA binding"/>
    <property type="evidence" value="ECO:0007669"/>
    <property type="project" value="TreeGrafter"/>
</dbReference>
<dbReference type="EMBL" id="OB663044">
    <property type="protein sequence ID" value="CAD7230898.1"/>
    <property type="molecule type" value="Genomic_DNA"/>
</dbReference>
<dbReference type="Pfam" id="PF00096">
    <property type="entry name" value="zf-C2H2"/>
    <property type="match status" value="2"/>
</dbReference>
<dbReference type="GO" id="GO:0005634">
    <property type="term" value="C:nucleus"/>
    <property type="evidence" value="ECO:0007669"/>
    <property type="project" value="UniProtKB-SubCell"/>
</dbReference>
<comment type="function">
    <text evidence="1">May be involved in transcriptional regulation.</text>
</comment>
<evidence type="ECO:0000256" key="2">
    <source>
        <dbReference type="ARBA" id="ARBA00004123"/>
    </source>
</evidence>
<evidence type="ECO:0000256" key="3">
    <source>
        <dbReference type="ARBA" id="ARBA00006991"/>
    </source>
</evidence>
<dbReference type="PANTHER" id="PTHR14196">
    <property type="entry name" value="ODD-SKIPPED - RELATED"/>
    <property type="match status" value="1"/>
</dbReference>
<accession>A0A7R8ZNX2</accession>
<dbReference type="OrthoDB" id="654211at2759"/>
<keyword evidence="11" id="KW-0539">Nucleus</keyword>
<evidence type="ECO:0000256" key="9">
    <source>
        <dbReference type="ARBA" id="ARBA00023125"/>
    </source>
</evidence>
<evidence type="ECO:0000256" key="7">
    <source>
        <dbReference type="ARBA" id="ARBA00022833"/>
    </source>
</evidence>
<keyword evidence="4" id="KW-0479">Metal-binding</keyword>
<dbReference type="GO" id="GO:0008270">
    <property type="term" value="F:zinc ion binding"/>
    <property type="evidence" value="ECO:0007669"/>
    <property type="project" value="UniProtKB-KW"/>
</dbReference>
<evidence type="ECO:0000256" key="11">
    <source>
        <dbReference type="ARBA" id="ARBA00023242"/>
    </source>
</evidence>
<dbReference type="FunFam" id="3.30.160.60:FF:000966">
    <property type="entry name" value="ZFP90 zinc finger protein"/>
    <property type="match status" value="1"/>
</dbReference>
<keyword evidence="5" id="KW-0677">Repeat</keyword>
<name>A0A7R8ZNX2_9CRUS</name>
<proteinExistence type="inferred from homology"/>
<dbReference type="SUPFAM" id="SSF57667">
    <property type="entry name" value="beta-beta-alpha zinc fingers"/>
    <property type="match status" value="1"/>
</dbReference>
<dbReference type="AlphaFoldDB" id="A0A7R8ZNX2"/>
<evidence type="ECO:0000256" key="1">
    <source>
        <dbReference type="ARBA" id="ARBA00003767"/>
    </source>
</evidence>
<reference evidence="12" key="1">
    <citation type="submission" date="2020-11" db="EMBL/GenBank/DDBJ databases">
        <authorList>
            <person name="Tran Van P."/>
        </authorList>
    </citation>
    <scope>NUCLEOTIDE SEQUENCE</scope>
</reference>
<dbReference type="FunFam" id="3.30.160.60:FF:001450">
    <property type="entry name" value="zinc finger protein 774"/>
    <property type="match status" value="1"/>
</dbReference>
<dbReference type="GO" id="GO:0000981">
    <property type="term" value="F:DNA-binding transcription factor activity, RNA polymerase II-specific"/>
    <property type="evidence" value="ECO:0007669"/>
    <property type="project" value="TreeGrafter"/>
</dbReference>
<comment type="similarity">
    <text evidence="3">Belongs to the krueppel C2H2-type zinc-finger protein family.</text>
</comment>
<evidence type="ECO:0000256" key="4">
    <source>
        <dbReference type="ARBA" id="ARBA00022723"/>
    </source>
</evidence>